<dbReference type="SUPFAM" id="SSF55874">
    <property type="entry name" value="ATPase domain of HSP90 chaperone/DNA topoisomerase II/histidine kinase"/>
    <property type="match status" value="1"/>
</dbReference>
<dbReference type="EC" id="2.7.13.3" evidence="3"/>
<dbReference type="InterPro" id="IPR017055">
    <property type="entry name" value="Sig_transdc_His_kinase_DctB"/>
</dbReference>
<name>A0A918VW97_9HYPH</name>
<accession>A0A918VW97</accession>
<dbReference type="InterPro" id="IPR005467">
    <property type="entry name" value="His_kinase_dom"/>
</dbReference>
<comment type="catalytic activity">
    <reaction evidence="1">
        <text>ATP + protein L-histidine = ADP + protein N-phospho-L-histidine.</text>
        <dbReference type="EC" id="2.7.13.3"/>
    </reaction>
</comment>
<evidence type="ECO:0000256" key="10">
    <source>
        <dbReference type="ARBA" id="ARBA00022777"/>
    </source>
</evidence>
<evidence type="ECO:0000256" key="18">
    <source>
        <dbReference type="SAM" id="Phobius"/>
    </source>
</evidence>
<dbReference type="PANTHER" id="PTHR43065">
    <property type="entry name" value="SENSOR HISTIDINE KINASE"/>
    <property type="match status" value="1"/>
</dbReference>
<keyword evidence="12 18" id="KW-1133">Transmembrane helix</keyword>
<evidence type="ECO:0000256" key="17">
    <source>
        <dbReference type="SAM" id="Coils"/>
    </source>
</evidence>
<evidence type="ECO:0000256" key="7">
    <source>
        <dbReference type="ARBA" id="ARBA00022679"/>
    </source>
</evidence>
<dbReference type="Gene3D" id="3.30.450.20">
    <property type="entry name" value="PAS domain"/>
    <property type="match status" value="2"/>
</dbReference>
<comment type="function">
    <text evidence="15">Member of the two-component regulatory system DctB/DctD involved in the transport of C4-dicarboxylates. DctB functions as a membrane-associated protein kinase that phosphorylates DctD in response to environmental signals.</text>
</comment>
<dbReference type="EMBL" id="BMZE01000004">
    <property type="protein sequence ID" value="GHA35619.1"/>
    <property type="molecule type" value="Genomic_DNA"/>
</dbReference>
<evidence type="ECO:0000256" key="13">
    <source>
        <dbReference type="ARBA" id="ARBA00023012"/>
    </source>
</evidence>
<sequence length="627" mass="68903">MSIAPSIASQWRAARRRGWVLAILCGVALAMATVVWGSFYAHRYYLDEAATRGANTLRLSVAVLRGHMARYESLPRVIADFAAIRDLLTAPGGSTRIDEINAYLKQINAQFDSSDIYVIDADGTTIAASNYDSETTFIGENFRYRPYFSDAIVGGEGRFYALGTTSLKRGYYFGAPVMVEGEVAGVVAVKIEVDSIEDTWRDAGGYEIVVTDPEGIIFMTSRAQWLYHSILPLTPDRVERTVETRRYADASLTELSLTQTTESGHPLYSITYNGEPTEFLVVAEAMPEADWTVSVLLDTASARSQAITAIIIAGLAIIMTALALAIYLQRRARLSERLQIQREAKETLERRVIERTSELASLNRRLETEVAERRSTEIMLRKTQTDLIQAGKLAALGQMSAALSHEFNQPLSAARNYADNAQVLIERGRVEDAATTLSRISGLIDRMSAISRHLRNFARMPNQKLTAVPLKETIDDTLEIVNWRLVSGQIDLAIDLGDIPLFVTGGPVRLQQVLVNILSNAIDAVEETGDRHIAITAHEHRDKVVLSIRDHGPGITSGLNERIFDPFFSTKGVGKGLGLGLSISYNIIKDFGGELRAENHPEGGAVFTIELLAAKSSLNEPLAEAIS</sequence>
<evidence type="ECO:0000256" key="12">
    <source>
        <dbReference type="ARBA" id="ARBA00022989"/>
    </source>
</evidence>
<comment type="subcellular location">
    <subcellularLocation>
        <location evidence="2">Cell inner membrane</location>
        <topology evidence="2">Multi-pass membrane protein</topology>
    </subcellularLocation>
</comment>
<dbReference type="PRINTS" id="PR00344">
    <property type="entry name" value="BCTRLSENSOR"/>
</dbReference>
<keyword evidence="9" id="KW-0547">Nucleotide-binding</keyword>
<dbReference type="Gene3D" id="6.10.250.3020">
    <property type="match status" value="1"/>
</dbReference>
<dbReference type="InterPro" id="IPR029151">
    <property type="entry name" value="Sensor-like_sf"/>
</dbReference>
<dbReference type="FunFam" id="1.10.287.130:FF:000049">
    <property type="entry name" value="C4-dicarboxylate transport sensor protein DctB"/>
    <property type="match status" value="1"/>
</dbReference>
<dbReference type="Pfam" id="PF02743">
    <property type="entry name" value="dCache_1"/>
    <property type="match status" value="1"/>
</dbReference>
<dbReference type="AlphaFoldDB" id="A0A918VW97"/>
<dbReference type="Gene3D" id="1.10.287.130">
    <property type="match status" value="1"/>
</dbReference>
<dbReference type="InterPro" id="IPR036890">
    <property type="entry name" value="HATPase_C_sf"/>
</dbReference>
<evidence type="ECO:0000256" key="4">
    <source>
        <dbReference type="ARBA" id="ARBA00022475"/>
    </source>
</evidence>
<evidence type="ECO:0000256" key="2">
    <source>
        <dbReference type="ARBA" id="ARBA00004429"/>
    </source>
</evidence>
<comment type="caution">
    <text evidence="20">The sequence shown here is derived from an EMBL/GenBank/DDBJ whole genome shotgun (WGS) entry which is preliminary data.</text>
</comment>
<dbReference type="GO" id="GO:0005524">
    <property type="term" value="F:ATP binding"/>
    <property type="evidence" value="ECO:0007669"/>
    <property type="project" value="UniProtKB-KW"/>
</dbReference>
<feature type="coiled-coil region" evidence="17">
    <location>
        <begin position="331"/>
        <end position="365"/>
    </location>
</feature>
<dbReference type="Proteomes" id="UP000646579">
    <property type="component" value="Unassembled WGS sequence"/>
</dbReference>
<keyword evidence="7" id="KW-0808">Transferase</keyword>
<evidence type="ECO:0000256" key="9">
    <source>
        <dbReference type="ARBA" id="ARBA00022741"/>
    </source>
</evidence>
<evidence type="ECO:0000256" key="6">
    <source>
        <dbReference type="ARBA" id="ARBA00022553"/>
    </source>
</evidence>
<keyword evidence="6" id="KW-0597">Phosphoprotein</keyword>
<dbReference type="SMART" id="SM00387">
    <property type="entry name" value="HATPase_c"/>
    <property type="match status" value="1"/>
</dbReference>
<dbReference type="Pfam" id="PF00512">
    <property type="entry name" value="HisKA"/>
    <property type="match status" value="1"/>
</dbReference>
<dbReference type="PROSITE" id="PS50109">
    <property type="entry name" value="HIS_KIN"/>
    <property type="match status" value="1"/>
</dbReference>
<dbReference type="Gene3D" id="3.30.565.10">
    <property type="entry name" value="Histidine kinase-like ATPase, C-terminal domain"/>
    <property type="match status" value="1"/>
</dbReference>
<dbReference type="SUPFAM" id="SSF103190">
    <property type="entry name" value="Sensory domain-like"/>
    <property type="match status" value="1"/>
</dbReference>
<keyword evidence="11" id="KW-0067">ATP-binding</keyword>
<dbReference type="InterPro" id="IPR033479">
    <property type="entry name" value="dCache_1"/>
</dbReference>
<keyword evidence="5" id="KW-0997">Cell inner membrane</keyword>
<evidence type="ECO:0000313" key="20">
    <source>
        <dbReference type="EMBL" id="GHA35619.1"/>
    </source>
</evidence>
<keyword evidence="4" id="KW-1003">Cell membrane</keyword>
<keyword evidence="17" id="KW-0175">Coiled coil</keyword>
<evidence type="ECO:0000256" key="16">
    <source>
        <dbReference type="ARBA" id="ARBA00073143"/>
    </source>
</evidence>
<keyword evidence="10 20" id="KW-0418">Kinase</keyword>
<keyword evidence="8 18" id="KW-0812">Transmembrane</keyword>
<dbReference type="GO" id="GO:0005886">
    <property type="term" value="C:plasma membrane"/>
    <property type="evidence" value="ECO:0007669"/>
    <property type="project" value="UniProtKB-SubCell"/>
</dbReference>
<dbReference type="CDD" id="cd00082">
    <property type="entry name" value="HisKA"/>
    <property type="match status" value="1"/>
</dbReference>
<organism evidence="20 21">
    <name type="scientific">Devosia pacifica</name>
    <dbReference type="NCBI Taxonomy" id="1335967"/>
    <lineage>
        <taxon>Bacteria</taxon>
        <taxon>Pseudomonadati</taxon>
        <taxon>Pseudomonadota</taxon>
        <taxon>Alphaproteobacteria</taxon>
        <taxon>Hyphomicrobiales</taxon>
        <taxon>Devosiaceae</taxon>
        <taxon>Devosia</taxon>
    </lineage>
</organism>
<dbReference type="InterPro" id="IPR036097">
    <property type="entry name" value="HisK_dim/P_sf"/>
</dbReference>
<dbReference type="RefSeq" id="WP_244640302.1">
    <property type="nucleotide sequence ID" value="NZ_BMZE01000004.1"/>
</dbReference>
<gene>
    <name evidence="20" type="ORF">GCM10007989_34510</name>
</gene>
<evidence type="ECO:0000256" key="5">
    <source>
        <dbReference type="ARBA" id="ARBA00022519"/>
    </source>
</evidence>
<dbReference type="SUPFAM" id="SSF47384">
    <property type="entry name" value="Homodimeric domain of signal transducing histidine kinase"/>
    <property type="match status" value="1"/>
</dbReference>
<evidence type="ECO:0000256" key="15">
    <source>
        <dbReference type="ARBA" id="ARBA00059004"/>
    </source>
</evidence>
<dbReference type="SMART" id="SM00388">
    <property type="entry name" value="HisKA"/>
    <property type="match status" value="1"/>
</dbReference>
<evidence type="ECO:0000259" key="19">
    <source>
        <dbReference type="PROSITE" id="PS50109"/>
    </source>
</evidence>
<dbReference type="PIRSF" id="PIRSF036431">
    <property type="entry name" value="STHK_DctB"/>
    <property type="match status" value="1"/>
</dbReference>
<evidence type="ECO:0000256" key="8">
    <source>
        <dbReference type="ARBA" id="ARBA00022692"/>
    </source>
</evidence>
<evidence type="ECO:0000256" key="3">
    <source>
        <dbReference type="ARBA" id="ARBA00012438"/>
    </source>
</evidence>
<dbReference type="InterPro" id="IPR004358">
    <property type="entry name" value="Sig_transdc_His_kin-like_C"/>
</dbReference>
<keyword evidence="21" id="KW-1185">Reference proteome</keyword>
<evidence type="ECO:0000256" key="11">
    <source>
        <dbReference type="ARBA" id="ARBA00022840"/>
    </source>
</evidence>
<evidence type="ECO:0000256" key="14">
    <source>
        <dbReference type="ARBA" id="ARBA00023136"/>
    </source>
</evidence>
<reference evidence="20" key="2">
    <citation type="submission" date="2020-09" db="EMBL/GenBank/DDBJ databases">
        <authorList>
            <person name="Sun Q."/>
            <person name="Kim S."/>
        </authorList>
    </citation>
    <scope>NUCLEOTIDE SEQUENCE</scope>
    <source>
        <strain evidence="20">KCTC 32437</strain>
    </source>
</reference>
<keyword evidence="14 18" id="KW-0472">Membrane</keyword>
<feature type="domain" description="Histidine kinase" evidence="19">
    <location>
        <begin position="402"/>
        <end position="615"/>
    </location>
</feature>
<feature type="transmembrane region" description="Helical" evidence="18">
    <location>
        <begin position="306"/>
        <end position="328"/>
    </location>
</feature>
<dbReference type="Pfam" id="PF02518">
    <property type="entry name" value="HATPase_c"/>
    <property type="match status" value="1"/>
</dbReference>
<dbReference type="PANTHER" id="PTHR43065:SF46">
    <property type="entry name" value="C4-DICARBOXYLATE TRANSPORT SENSOR PROTEIN DCTB"/>
    <property type="match status" value="1"/>
</dbReference>
<evidence type="ECO:0000313" key="21">
    <source>
        <dbReference type="Proteomes" id="UP000646579"/>
    </source>
</evidence>
<dbReference type="InterPro" id="IPR003661">
    <property type="entry name" value="HisK_dim/P_dom"/>
</dbReference>
<reference evidence="20" key="1">
    <citation type="journal article" date="2014" name="Int. J. Syst. Evol. Microbiol.">
        <title>Complete genome sequence of Corynebacterium casei LMG S-19264T (=DSM 44701T), isolated from a smear-ripened cheese.</title>
        <authorList>
            <consortium name="US DOE Joint Genome Institute (JGI-PGF)"/>
            <person name="Walter F."/>
            <person name="Albersmeier A."/>
            <person name="Kalinowski J."/>
            <person name="Ruckert C."/>
        </authorList>
    </citation>
    <scope>NUCLEOTIDE SEQUENCE</scope>
    <source>
        <strain evidence="20">KCTC 32437</strain>
    </source>
</reference>
<keyword evidence="13" id="KW-0902">Two-component regulatory system</keyword>
<dbReference type="InterPro" id="IPR003594">
    <property type="entry name" value="HATPase_dom"/>
</dbReference>
<proteinExistence type="predicted"/>
<evidence type="ECO:0000256" key="1">
    <source>
        <dbReference type="ARBA" id="ARBA00000085"/>
    </source>
</evidence>
<dbReference type="GO" id="GO:0000155">
    <property type="term" value="F:phosphorelay sensor kinase activity"/>
    <property type="evidence" value="ECO:0007669"/>
    <property type="project" value="InterPro"/>
</dbReference>
<protein>
    <recommendedName>
        <fullName evidence="16">C4-dicarboxylate transport sensor protein DctB</fullName>
        <ecNumber evidence="3">2.7.13.3</ecNumber>
    </recommendedName>
</protein>